<feature type="domain" description="Porin" evidence="2">
    <location>
        <begin position="12"/>
        <end position="375"/>
    </location>
</feature>
<keyword evidence="1" id="KW-0732">Signal</keyword>
<dbReference type="EMBL" id="JAICBX010000001">
    <property type="protein sequence ID" value="MBW8636285.1"/>
    <property type="molecule type" value="Genomic_DNA"/>
</dbReference>
<reference evidence="3" key="1">
    <citation type="submission" date="2021-08" db="EMBL/GenBank/DDBJ databases">
        <title>Hoeflea bacterium WL0058 sp. nov., isolated from the sediment.</title>
        <authorList>
            <person name="Wang L."/>
            <person name="Zhang D."/>
        </authorList>
    </citation>
    <scope>NUCLEOTIDE SEQUENCE</scope>
    <source>
        <strain evidence="3">WL0058</strain>
    </source>
</reference>
<dbReference type="Gene3D" id="2.40.160.10">
    <property type="entry name" value="Porin"/>
    <property type="match status" value="1"/>
</dbReference>
<proteinExistence type="predicted"/>
<evidence type="ECO:0000256" key="1">
    <source>
        <dbReference type="SAM" id="SignalP"/>
    </source>
</evidence>
<sequence length="394" mass="43841">MKRSAHRSALLALAAASAWHGAAHADDPVTLSTEDLVDDEAVVTQSVRPRRLLKEAGFSLRFYGHLNKALLSYDDGASTRSYFPVDNWGSESRFGFQLKSPQYDDWQWTGKVEFGWAPYSTKVVNQDDNPIDWDPNLRKAEFYVVSETYGTVWLGQGSMASDGSAEIDLSNTALVGQSRVERIAGGQLYRLADGSLSDIEVRNTFENMDGFGRRLRFRYDTPSWNGFILSGSIGETIVPDRKDNLGWDVALRYAQKLGPVSLSGAVAWSQTFAGDETIIDGSVSALHDPSGISLTLAAAERQESGQTSRYAYGKLGYQVDWFEFGKTAFSVDAYFGDSIYSDDDISRSYGFQFVQDVKDWETKFYVGVRNYRYEATDASYRDGLAVITGAFVKF</sequence>
<protein>
    <recommendedName>
        <fullName evidence="2">Porin domain-containing protein</fullName>
    </recommendedName>
</protein>
<dbReference type="RefSeq" id="WP_220226983.1">
    <property type="nucleotide sequence ID" value="NZ_JAICBX010000001.1"/>
</dbReference>
<evidence type="ECO:0000259" key="2">
    <source>
        <dbReference type="Pfam" id="PF13609"/>
    </source>
</evidence>
<keyword evidence="4" id="KW-1185">Reference proteome</keyword>
<name>A0AAE2ZKK2_9HYPH</name>
<dbReference type="InterPro" id="IPR033900">
    <property type="entry name" value="Gram_neg_porin_domain"/>
</dbReference>
<feature type="chain" id="PRO_5042259052" description="Porin domain-containing protein" evidence="1">
    <location>
        <begin position="26"/>
        <end position="394"/>
    </location>
</feature>
<evidence type="ECO:0000313" key="3">
    <source>
        <dbReference type="EMBL" id="MBW8636285.1"/>
    </source>
</evidence>
<comment type="caution">
    <text evidence="3">The sequence shown here is derived from an EMBL/GenBank/DDBJ whole genome shotgun (WGS) entry which is preliminary data.</text>
</comment>
<dbReference type="SUPFAM" id="SSF56935">
    <property type="entry name" value="Porins"/>
    <property type="match status" value="1"/>
</dbReference>
<dbReference type="Proteomes" id="UP001196509">
    <property type="component" value="Unassembled WGS sequence"/>
</dbReference>
<dbReference type="AlphaFoldDB" id="A0AAE2ZKK2"/>
<gene>
    <name evidence="3" type="ORF">K1W69_03715</name>
</gene>
<accession>A0AAE2ZKK2</accession>
<feature type="signal peptide" evidence="1">
    <location>
        <begin position="1"/>
        <end position="25"/>
    </location>
</feature>
<dbReference type="Pfam" id="PF13609">
    <property type="entry name" value="Porin_4"/>
    <property type="match status" value="1"/>
</dbReference>
<dbReference type="InterPro" id="IPR023614">
    <property type="entry name" value="Porin_dom_sf"/>
</dbReference>
<organism evidence="3 4">
    <name type="scientific">Flavimaribacter sediminis</name>
    <dbReference type="NCBI Taxonomy" id="2865987"/>
    <lineage>
        <taxon>Bacteria</taxon>
        <taxon>Pseudomonadati</taxon>
        <taxon>Pseudomonadota</taxon>
        <taxon>Alphaproteobacteria</taxon>
        <taxon>Hyphomicrobiales</taxon>
        <taxon>Rhizobiaceae</taxon>
        <taxon>Flavimaribacter</taxon>
    </lineage>
</organism>
<evidence type="ECO:0000313" key="4">
    <source>
        <dbReference type="Proteomes" id="UP001196509"/>
    </source>
</evidence>